<feature type="domain" description="FERM" evidence="3">
    <location>
        <begin position="329"/>
        <end position="631"/>
    </location>
</feature>
<dbReference type="PRINTS" id="PR00935">
    <property type="entry name" value="BAND41"/>
</dbReference>
<evidence type="ECO:0000256" key="1">
    <source>
        <dbReference type="ARBA" id="ARBA00022737"/>
    </source>
</evidence>
<feature type="domain" description="KIND" evidence="4">
    <location>
        <begin position="14"/>
        <end position="198"/>
    </location>
</feature>
<dbReference type="SMART" id="SM01196">
    <property type="entry name" value="FERM_C"/>
    <property type="match status" value="1"/>
</dbReference>
<dbReference type="InterPro" id="IPR035963">
    <property type="entry name" value="FERM_2"/>
</dbReference>
<dbReference type="InterPro" id="IPR011993">
    <property type="entry name" value="PH-like_dom_sf"/>
</dbReference>
<keyword evidence="1" id="KW-0677">Repeat</keyword>
<evidence type="ECO:0000313" key="6">
    <source>
        <dbReference type="Proteomes" id="UP000585317"/>
    </source>
</evidence>
<dbReference type="PANTHER" id="PTHR46900">
    <property type="entry name" value="TYROSINE-PROTEIN PHOSPHATASE NON-RECEPTOR TYPE 13"/>
    <property type="match status" value="1"/>
</dbReference>
<dbReference type="InterPro" id="IPR000299">
    <property type="entry name" value="FERM_domain"/>
</dbReference>
<dbReference type="Gene3D" id="3.10.20.90">
    <property type="entry name" value="Phosphatidylinositol 3-kinase Catalytic Subunit, Chain A, domain 1"/>
    <property type="match status" value="1"/>
</dbReference>
<dbReference type="InterPro" id="IPR029071">
    <property type="entry name" value="Ubiquitin-like_domsf"/>
</dbReference>
<organism evidence="5 6">
    <name type="scientific">Hirundo rustica</name>
    <name type="common">Barn swallow</name>
    <dbReference type="NCBI Taxonomy" id="43150"/>
    <lineage>
        <taxon>Eukaryota</taxon>
        <taxon>Metazoa</taxon>
        <taxon>Chordata</taxon>
        <taxon>Craniata</taxon>
        <taxon>Vertebrata</taxon>
        <taxon>Euteleostomi</taxon>
        <taxon>Archelosauria</taxon>
        <taxon>Archosauria</taxon>
        <taxon>Dinosauria</taxon>
        <taxon>Saurischia</taxon>
        <taxon>Theropoda</taxon>
        <taxon>Coelurosauria</taxon>
        <taxon>Aves</taxon>
        <taxon>Neognathae</taxon>
        <taxon>Neoaves</taxon>
        <taxon>Telluraves</taxon>
        <taxon>Australaves</taxon>
        <taxon>Passeriformes</taxon>
        <taxon>Sylvioidea</taxon>
        <taxon>Hirundinidae</taxon>
        <taxon>Hirundo</taxon>
    </lineage>
</organism>
<dbReference type="PROSITE" id="PS51377">
    <property type="entry name" value="KIND"/>
    <property type="match status" value="1"/>
</dbReference>
<dbReference type="Gene3D" id="2.30.29.30">
    <property type="entry name" value="Pleckstrin-homology domain (PH domain)/Phosphotyrosine-binding domain (PTB)"/>
    <property type="match status" value="1"/>
</dbReference>
<accession>A0A7L4EQP8</accession>
<feature type="non-terminal residue" evidence="5">
    <location>
        <position position="1"/>
    </location>
</feature>
<dbReference type="Pfam" id="PF09379">
    <property type="entry name" value="FERM_N"/>
    <property type="match status" value="1"/>
</dbReference>
<evidence type="ECO:0000313" key="5">
    <source>
        <dbReference type="EMBL" id="NXW75782.1"/>
    </source>
</evidence>
<dbReference type="SUPFAM" id="SSF50729">
    <property type="entry name" value="PH domain-like"/>
    <property type="match status" value="1"/>
</dbReference>
<dbReference type="AlphaFoldDB" id="A0A7L4EQP8"/>
<protein>
    <submittedName>
        <fullName evidence="5">FRPD2 protein</fullName>
    </submittedName>
</protein>
<dbReference type="InterPro" id="IPR018980">
    <property type="entry name" value="FERM_PH-like_C"/>
</dbReference>
<dbReference type="PANTHER" id="PTHR46900:SF4">
    <property type="entry name" value="FERM AND PDZ DOMAIN CONTAINING 2"/>
    <property type="match status" value="1"/>
</dbReference>
<evidence type="ECO:0000259" key="4">
    <source>
        <dbReference type="PROSITE" id="PS51377"/>
    </source>
</evidence>
<dbReference type="SUPFAM" id="SSF54236">
    <property type="entry name" value="Ubiquitin-like"/>
    <property type="match status" value="1"/>
</dbReference>
<dbReference type="Pfam" id="PF09380">
    <property type="entry name" value="FERM_C"/>
    <property type="match status" value="1"/>
</dbReference>
<dbReference type="InterPro" id="IPR018979">
    <property type="entry name" value="FERM_N"/>
</dbReference>
<dbReference type="InterPro" id="IPR019748">
    <property type="entry name" value="FERM_central"/>
</dbReference>
<evidence type="ECO:0000259" key="3">
    <source>
        <dbReference type="PROSITE" id="PS50057"/>
    </source>
</evidence>
<sequence>NPVSTAAGMSSSCVTLAEVLWAKGSPLEEEEIWALLYLSTMQLLEDLHKDPAIFVICPWSVLLSAEGNLSFQNNVSQIEAAPFSPPELLHRPSKNQHFGLTKMLVYSLGMTLYWSADYQVPPNQASNINIFLGDQLHTLLLTLCEDLPHRRLSPESILEACEAHQNESASLPAKLYIKKMVQFAVGSVSEVEQVVTEDSTASQLNRSHVIRKRLHEKISDTSTLSSQMNFHQGRVPETHRSCDTTLSGSKTQSSYKLFINSCSYLKLKQKNALSTNKNHQSAFIMGKKALHFSLFSGPEFIILSSEPPVTLQLPGSIVTKKGKSYLSQRDLNVILLNGQCLEVQCDIKTKAKDVFNTVVAYANLVEHFYFGLAYLKGKEFFFLDEETKLYKVAPDGWNDQPKKKMSIINFTLFLRIKFFVNHFNVIQHGLTRHQFYLQLRKDILEERLYCSDETALKLGALALQAELGNYASEVWRNNTSYFRVEDYVPASRIEKMTLAYVQRELAKLHRMNRSLFEDEAELEFLKVTQQLPEYGVLFYRVSQEKKGTEGDIILGICAKGIIVYENKNHTRIASLRFQWRETERISAHRKKFMIESSFSGKKHTFITDTAKTCKYLLDLCSAQHKFNAQMNSRQLRQTSSEDSKFLEIDKSNSAYAAQHEHLALIQRLSRSENMLYGANLENLSAGMMSKSCDNLSVENN</sequence>
<comment type="caution">
    <text evidence="5">The sequence shown here is derived from an EMBL/GenBank/DDBJ whole genome shotgun (WGS) entry which is preliminary data.</text>
</comment>
<evidence type="ECO:0000256" key="2">
    <source>
        <dbReference type="SAM" id="MobiDB-lite"/>
    </source>
</evidence>
<feature type="non-terminal residue" evidence="5">
    <location>
        <position position="700"/>
    </location>
</feature>
<dbReference type="SMART" id="SM00295">
    <property type="entry name" value="B41"/>
    <property type="match status" value="1"/>
</dbReference>
<dbReference type="PROSITE" id="PS50057">
    <property type="entry name" value="FERM_3"/>
    <property type="match status" value="1"/>
</dbReference>
<dbReference type="Gene3D" id="1.20.80.10">
    <property type="match status" value="1"/>
</dbReference>
<dbReference type="InterPro" id="IPR011019">
    <property type="entry name" value="KIND_dom"/>
</dbReference>
<dbReference type="InterPro" id="IPR019749">
    <property type="entry name" value="Band_41_domain"/>
</dbReference>
<proteinExistence type="predicted"/>
<dbReference type="InterPro" id="IPR052074">
    <property type="entry name" value="NonRcpt_TyrProt_Phosphatase"/>
</dbReference>
<reference evidence="5 6" key="1">
    <citation type="submission" date="2019-09" db="EMBL/GenBank/DDBJ databases">
        <title>Bird 10,000 Genomes (B10K) Project - Family phase.</title>
        <authorList>
            <person name="Zhang G."/>
        </authorList>
    </citation>
    <scope>NUCLEOTIDE SEQUENCE [LARGE SCALE GENOMIC DNA]</scope>
    <source>
        <strain evidence="5">B10K-DU-001-67</strain>
        <tissue evidence="5">Muscle</tissue>
    </source>
</reference>
<dbReference type="Proteomes" id="UP000585317">
    <property type="component" value="Unassembled WGS sequence"/>
</dbReference>
<dbReference type="CDD" id="cd14473">
    <property type="entry name" value="FERM_B-lobe"/>
    <property type="match status" value="1"/>
</dbReference>
<dbReference type="InterPro" id="IPR014352">
    <property type="entry name" value="FERM/acyl-CoA-bd_prot_sf"/>
</dbReference>
<dbReference type="SUPFAM" id="SSF47031">
    <property type="entry name" value="Second domain of FERM"/>
    <property type="match status" value="1"/>
</dbReference>
<dbReference type="SMART" id="SM00750">
    <property type="entry name" value="KIND"/>
    <property type="match status" value="1"/>
</dbReference>
<gene>
    <name evidence="5" type="primary">Frmpd2_1</name>
    <name evidence="5" type="ORF">HIRRUS_R11876</name>
</gene>
<dbReference type="Gene3D" id="1.10.510.10">
    <property type="entry name" value="Transferase(Phosphotransferase) domain 1"/>
    <property type="match status" value="1"/>
</dbReference>
<feature type="region of interest" description="Disordered" evidence="2">
    <location>
        <begin position="225"/>
        <end position="246"/>
    </location>
</feature>
<name>A0A7L4EQP8_HIRRU</name>
<dbReference type="CDD" id="cd17196">
    <property type="entry name" value="FERM_F1_FRMPD2"/>
    <property type="match status" value="1"/>
</dbReference>
<dbReference type="EMBL" id="VZZX01007850">
    <property type="protein sequence ID" value="NXW75782.1"/>
    <property type="molecule type" value="Genomic_DNA"/>
</dbReference>
<dbReference type="Pfam" id="PF00373">
    <property type="entry name" value="FERM_M"/>
    <property type="match status" value="1"/>
</dbReference>